<dbReference type="SUPFAM" id="SSF55961">
    <property type="entry name" value="Bet v1-like"/>
    <property type="match status" value="1"/>
</dbReference>
<dbReference type="AlphaFoldDB" id="A0AB39L299"/>
<evidence type="ECO:0000313" key="1">
    <source>
        <dbReference type="EMBL" id="XDP44991.1"/>
    </source>
</evidence>
<sequence length="161" mass="17731">MAERLAGRRVDVEVATTIARPCAVVAAYAADPDNAPEWYANIRSAVWRTPKPLAVGSEIDFRARFMGRDLAYTYRVEEFVPGERLVMATAQGPFPMRTTYTWAVDQSGGDSHHSGSTVMTLRNDGAPRGFAALTAPLMEAMMRRANVKDLARIKDILEARG</sequence>
<dbReference type="InterPro" id="IPR019587">
    <property type="entry name" value="Polyketide_cyclase/dehydratase"/>
</dbReference>
<accession>A0AB39L299</accession>
<dbReference type="EMBL" id="CP163302">
    <property type="protein sequence ID" value="XDP44991.1"/>
    <property type="molecule type" value="Genomic_DNA"/>
</dbReference>
<dbReference type="Gene3D" id="3.30.530.20">
    <property type="match status" value="1"/>
</dbReference>
<organism evidence="1">
    <name type="scientific">Sinomonas puerhi</name>
    <dbReference type="NCBI Taxonomy" id="3238584"/>
    <lineage>
        <taxon>Bacteria</taxon>
        <taxon>Bacillati</taxon>
        <taxon>Actinomycetota</taxon>
        <taxon>Actinomycetes</taxon>
        <taxon>Micrococcales</taxon>
        <taxon>Micrococcaceae</taxon>
        <taxon>Sinomonas</taxon>
    </lineage>
</organism>
<dbReference type="KEGG" id="spue:AB5L97_17245"/>
<proteinExistence type="predicted"/>
<dbReference type="Pfam" id="PF10604">
    <property type="entry name" value="Polyketide_cyc2"/>
    <property type="match status" value="1"/>
</dbReference>
<gene>
    <name evidence="1" type="ORF">AB5L97_17245</name>
</gene>
<dbReference type="RefSeq" id="WP_369045591.1">
    <property type="nucleotide sequence ID" value="NZ_CP163302.1"/>
</dbReference>
<dbReference type="CDD" id="cd08865">
    <property type="entry name" value="SRPBCC_10"/>
    <property type="match status" value="1"/>
</dbReference>
<dbReference type="InterPro" id="IPR023393">
    <property type="entry name" value="START-like_dom_sf"/>
</dbReference>
<name>A0AB39L299_9MICC</name>
<reference evidence="1" key="1">
    <citation type="submission" date="2024-07" db="EMBL/GenBank/DDBJ databases">
        <authorList>
            <person name="fu j."/>
        </authorList>
    </citation>
    <scope>NUCLEOTIDE SEQUENCE</scope>
    <source>
        <strain evidence="1">P10A9</strain>
    </source>
</reference>
<protein>
    <submittedName>
        <fullName evidence="1">SRPBCC family protein</fullName>
    </submittedName>
</protein>